<proteinExistence type="predicted"/>
<dbReference type="Proteomes" id="UP000815325">
    <property type="component" value="Unassembled WGS sequence"/>
</dbReference>
<organism evidence="2 3">
    <name type="scientific">Dunaliella salina</name>
    <name type="common">Green alga</name>
    <name type="synonym">Protococcus salinus</name>
    <dbReference type="NCBI Taxonomy" id="3046"/>
    <lineage>
        <taxon>Eukaryota</taxon>
        <taxon>Viridiplantae</taxon>
        <taxon>Chlorophyta</taxon>
        <taxon>core chlorophytes</taxon>
        <taxon>Chlorophyceae</taxon>
        <taxon>CS clade</taxon>
        <taxon>Chlamydomonadales</taxon>
        <taxon>Dunaliellaceae</taxon>
        <taxon>Dunaliella</taxon>
    </lineage>
</organism>
<accession>A0ABQ7GU44</accession>
<protein>
    <recommendedName>
        <fullName evidence="4">Cilia- and flagella-associated protein 126</fullName>
    </recommendedName>
</protein>
<feature type="region of interest" description="Disordered" evidence="1">
    <location>
        <begin position="22"/>
        <end position="48"/>
    </location>
</feature>
<evidence type="ECO:0000313" key="3">
    <source>
        <dbReference type="Proteomes" id="UP000815325"/>
    </source>
</evidence>
<evidence type="ECO:0000313" key="2">
    <source>
        <dbReference type="EMBL" id="KAF5838122.1"/>
    </source>
</evidence>
<gene>
    <name evidence="2" type="ORF">DUNSADRAFT_3372</name>
</gene>
<keyword evidence="3" id="KW-1185">Reference proteome</keyword>
<reference evidence="2" key="1">
    <citation type="submission" date="2017-08" db="EMBL/GenBank/DDBJ databases">
        <authorList>
            <person name="Polle J.E."/>
            <person name="Barry K."/>
            <person name="Cushman J."/>
            <person name="Schmutz J."/>
            <person name="Tran D."/>
            <person name="Hathwaick L.T."/>
            <person name="Yim W.C."/>
            <person name="Jenkins J."/>
            <person name="Mckie-Krisberg Z.M."/>
            <person name="Prochnik S."/>
            <person name="Lindquist E."/>
            <person name="Dockter R.B."/>
            <person name="Adam C."/>
            <person name="Molina H."/>
            <person name="Bunkerborg J."/>
            <person name="Jin E."/>
            <person name="Buchheim M."/>
            <person name="Magnuson J."/>
        </authorList>
    </citation>
    <scope>NUCLEOTIDE SEQUENCE</scope>
    <source>
        <strain evidence="2">CCAP 19/18</strain>
    </source>
</reference>
<comment type="caution">
    <text evidence="2">The sequence shown here is derived from an EMBL/GenBank/DDBJ whole genome shotgun (WGS) entry which is preliminary data.</text>
</comment>
<dbReference type="Pfam" id="PF22611">
    <property type="entry name" value="CFAP126"/>
    <property type="match status" value="1"/>
</dbReference>
<dbReference type="InterPro" id="IPR038797">
    <property type="entry name" value="Fltp"/>
</dbReference>
<dbReference type="EMBL" id="MU069590">
    <property type="protein sequence ID" value="KAF5838122.1"/>
    <property type="molecule type" value="Genomic_DNA"/>
</dbReference>
<evidence type="ECO:0000256" key="1">
    <source>
        <dbReference type="SAM" id="MobiDB-lite"/>
    </source>
</evidence>
<sequence>MTSTLPGEQVEHAFNPKRLCNWETPAQPRMGQTFGNSRFGTLKPQSNTTKPIVDERGYLLPTVPKIKNAFQPCASPSSIPRWPTPNTSYTQAPCATMGYKGIQTDYLPTTTVSHKSADVPGTREFNYNFR</sequence>
<evidence type="ECO:0008006" key="4">
    <source>
        <dbReference type="Google" id="ProtNLM"/>
    </source>
</evidence>
<feature type="compositionally biased region" description="Polar residues" evidence="1">
    <location>
        <begin position="33"/>
        <end position="48"/>
    </location>
</feature>
<name>A0ABQ7GU44_DUNSA</name>